<reference evidence="2 3" key="1">
    <citation type="submission" date="2016-11" db="EMBL/GenBank/DDBJ databases">
        <authorList>
            <person name="Jaros S."/>
            <person name="Januszkiewicz K."/>
            <person name="Wedrychowicz H."/>
        </authorList>
    </citation>
    <scope>NUCLEOTIDE SEQUENCE [LARGE SCALE GENOMIC DNA]</scope>
    <source>
        <strain evidence="2 3">DSM 10502</strain>
    </source>
</reference>
<dbReference type="Gene3D" id="1.10.150.650">
    <property type="match status" value="1"/>
</dbReference>
<name>A0A1M5AFT2_9FIRM</name>
<dbReference type="SMART" id="SM00481">
    <property type="entry name" value="POLIIIAc"/>
    <property type="match status" value="1"/>
</dbReference>
<dbReference type="CDD" id="cd07438">
    <property type="entry name" value="PHP_HisPPase_AMP"/>
    <property type="match status" value="1"/>
</dbReference>
<evidence type="ECO:0000313" key="3">
    <source>
        <dbReference type="Proteomes" id="UP000184404"/>
    </source>
</evidence>
<dbReference type="GO" id="GO:0035312">
    <property type="term" value="F:5'-3' DNA exonuclease activity"/>
    <property type="evidence" value="ECO:0007669"/>
    <property type="project" value="TreeGrafter"/>
</dbReference>
<sequence length="289" mass="32273">MEIIDLHTHSTVSDGTYTPCGLVELASKRNIRAFALTDHDNVSGLEEAKKAADKVGIELIPGMEVTMNFHGRKIHVIALGFAVDSPDFQELYRKIRINKEEKIDKLIEGIQRCGVPITLEMVQKHSSGQMDQYTVMRCLVSMKIEKKIQPLWDKYIDPIAADLGMNENVTPEEAFPILHKAGAVVSLAHFHKKIGLKDLSREAQADAIRELRHLGLDGVERWYPSYSEDDMVFLQSMIDELGMCSTGGTDFHGLNRSGVEMGTGINGNISIPYSALEAINEYKRMEGLK</sequence>
<keyword evidence="3" id="KW-1185">Reference proteome</keyword>
<gene>
    <name evidence="2" type="ORF">SAMN02745190_02295</name>
</gene>
<accession>A0A1M5AFT2</accession>
<organism evidence="2 3">
    <name type="scientific">Schwartzia succinivorans DSM 10502</name>
    <dbReference type="NCBI Taxonomy" id="1123243"/>
    <lineage>
        <taxon>Bacteria</taxon>
        <taxon>Bacillati</taxon>
        <taxon>Bacillota</taxon>
        <taxon>Negativicutes</taxon>
        <taxon>Selenomonadales</taxon>
        <taxon>Selenomonadaceae</taxon>
        <taxon>Schwartzia</taxon>
    </lineage>
</organism>
<evidence type="ECO:0000313" key="2">
    <source>
        <dbReference type="EMBL" id="SHF28994.1"/>
    </source>
</evidence>
<evidence type="ECO:0000259" key="1">
    <source>
        <dbReference type="SMART" id="SM00481"/>
    </source>
</evidence>
<dbReference type="InterPro" id="IPR052018">
    <property type="entry name" value="PHP_domain"/>
</dbReference>
<dbReference type="InterPro" id="IPR003141">
    <property type="entry name" value="Pol/His_phosphatase_N"/>
</dbReference>
<dbReference type="PANTHER" id="PTHR42924">
    <property type="entry name" value="EXONUCLEASE"/>
    <property type="match status" value="1"/>
</dbReference>
<dbReference type="Proteomes" id="UP000184404">
    <property type="component" value="Unassembled WGS sequence"/>
</dbReference>
<proteinExistence type="predicted"/>
<dbReference type="InterPro" id="IPR004013">
    <property type="entry name" value="PHP_dom"/>
</dbReference>
<dbReference type="EMBL" id="FQUG01000012">
    <property type="protein sequence ID" value="SHF28994.1"/>
    <property type="molecule type" value="Genomic_DNA"/>
</dbReference>
<dbReference type="InterPro" id="IPR016195">
    <property type="entry name" value="Pol/histidinol_Pase-like"/>
</dbReference>
<dbReference type="AlphaFoldDB" id="A0A1M5AFT2"/>
<dbReference type="SUPFAM" id="SSF89550">
    <property type="entry name" value="PHP domain-like"/>
    <property type="match status" value="1"/>
</dbReference>
<dbReference type="GO" id="GO:0004534">
    <property type="term" value="F:5'-3' RNA exonuclease activity"/>
    <property type="evidence" value="ECO:0007669"/>
    <property type="project" value="TreeGrafter"/>
</dbReference>
<protein>
    <recommendedName>
        <fullName evidence="1">Polymerase/histidinol phosphatase N-terminal domain-containing protein</fullName>
    </recommendedName>
</protein>
<dbReference type="Gene3D" id="3.20.20.140">
    <property type="entry name" value="Metal-dependent hydrolases"/>
    <property type="match status" value="1"/>
</dbReference>
<dbReference type="PANTHER" id="PTHR42924:SF3">
    <property type="entry name" value="POLYMERASE_HISTIDINOL PHOSPHATASE N-TERMINAL DOMAIN-CONTAINING PROTEIN"/>
    <property type="match status" value="1"/>
</dbReference>
<dbReference type="RefSeq" id="WP_094756621.1">
    <property type="nucleotide sequence ID" value="NZ_FQUG01000012.1"/>
</dbReference>
<dbReference type="OrthoDB" id="9804333at2"/>
<dbReference type="Pfam" id="PF02811">
    <property type="entry name" value="PHP"/>
    <property type="match status" value="1"/>
</dbReference>
<dbReference type="STRING" id="1123243.SAMN02745190_02295"/>
<feature type="domain" description="Polymerase/histidinol phosphatase N-terminal" evidence="1">
    <location>
        <begin position="4"/>
        <end position="69"/>
    </location>
</feature>